<dbReference type="AlphaFoldDB" id="A0A5N5XHF4"/>
<keyword evidence="1" id="KW-0812">Transmembrane</keyword>
<keyword evidence="1" id="KW-1133">Transmembrane helix</keyword>
<organism evidence="2 3">
    <name type="scientific">Aspergillus leporis</name>
    <dbReference type="NCBI Taxonomy" id="41062"/>
    <lineage>
        <taxon>Eukaryota</taxon>
        <taxon>Fungi</taxon>
        <taxon>Dikarya</taxon>
        <taxon>Ascomycota</taxon>
        <taxon>Pezizomycotina</taxon>
        <taxon>Eurotiomycetes</taxon>
        <taxon>Eurotiomycetidae</taxon>
        <taxon>Eurotiales</taxon>
        <taxon>Aspergillaceae</taxon>
        <taxon>Aspergillus</taxon>
        <taxon>Aspergillus subgen. Circumdati</taxon>
    </lineage>
</organism>
<reference evidence="2 3" key="1">
    <citation type="submission" date="2019-04" db="EMBL/GenBank/DDBJ databases">
        <title>Friends and foes A comparative genomics study of 23 Aspergillus species from section Flavi.</title>
        <authorList>
            <consortium name="DOE Joint Genome Institute"/>
            <person name="Kjaerbolling I."/>
            <person name="Vesth T."/>
            <person name="Frisvad J.C."/>
            <person name="Nybo J.L."/>
            <person name="Theobald S."/>
            <person name="Kildgaard S."/>
            <person name="Isbrandt T."/>
            <person name="Kuo A."/>
            <person name="Sato A."/>
            <person name="Lyhne E.K."/>
            <person name="Kogle M.E."/>
            <person name="Wiebenga A."/>
            <person name="Kun R.S."/>
            <person name="Lubbers R.J."/>
            <person name="Makela M.R."/>
            <person name="Barry K."/>
            <person name="Chovatia M."/>
            <person name="Clum A."/>
            <person name="Daum C."/>
            <person name="Haridas S."/>
            <person name="He G."/>
            <person name="LaButti K."/>
            <person name="Lipzen A."/>
            <person name="Mondo S."/>
            <person name="Riley R."/>
            <person name="Salamov A."/>
            <person name="Simmons B.A."/>
            <person name="Magnuson J.K."/>
            <person name="Henrissat B."/>
            <person name="Mortensen U.H."/>
            <person name="Larsen T.O."/>
            <person name="Devries R.P."/>
            <person name="Grigoriev I.V."/>
            <person name="Machida M."/>
            <person name="Baker S.E."/>
            <person name="Andersen M.R."/>
        </authorList>
    </citation>
    <scope>NUCLEOTIDE SEQUENCE [LARGE SCALE GENOMIC DNA]</scope>
    <source>
        <strain evidence="2 3">CBS 151.66</strain>
    </source>
</reference>
<evidence type="ECO:0000313" key="3">
    <source>
        <dbReference type="Proteomes" id="UP000326565"/>
    </source>
</evidence>
<keyword evidence="3" id="KW-1185">Reference proteome</keyword>
<keyword evidence="1" id="KW-0472">Membrane</keyword>
<protein>
    <submittedName>
        <fullName evidence="2">Uncharacterized protein</fullName>
    </submittedName>
</protein>
<proteinExistence type="predicted"/>
<name>A0A5N5XHF4_9EURO</name>
<dbReference type="EMBL" id="ML732154">
    <property type="protein sequence ID" value="KAB8078872.1"/>
    <property type="molecule type" value="Genomic_DNA"/>
</dbReference>
<dbReference type="Proteomes" id="UP000326565">
    <property type="component" value="Unassembled WGS sequence"/>
</dbReference>
<evidence type="ECO:0000313" key="2">
    <source>
        <dbReference type="EMBL" id="KAB8078872.1"/>
    </source>
</evidence>
<gene>
    <name evidence="2" type="ORF">BDV29DRAFT_165463</name>
</gene>
<sequence>MITSRYDLFSLLVAFDISNYYTLYFFFSLLPLSFLPLTANLPSTFPYPSLNTSLLTFCNSSIGVTYIPKEEEDNK</sequence>
<feature type="transmembrane region" description="Helical" evidence="1">
    <location>
        <begin position="20"/>
        <end position="39"/>
    </location>
</feature>
<evidence type="ECO:0000256" key="1">
    <source>
        <dbReference type="SAM" id="Phobius"/>
    </source>
</evidence>
<accession>A0A5N5XHF4</accession>